<dbReference type="EMBL" id="CAQQ02038951">
    <property type="status" value="NOT_ANNOTATED_CDS"/>
    <property type="molecule type" value="Genomic_DNA"/>
</dbReference>
<accession>T1H3R6</accession>
<reference evidence="1" key="2">
    <citation type="submission" date="2015-06" db="UniProtKB">
        <authorList>
            <consortium name="EnsemblMetazoa"/>
        </authorList>
    </citation>
    <scope>IDENTIFICATION</scope>
</reference>
<dbReference type="HOGENOM" id="CLU_3433234_0_0_1"/>
<evidence type="ECO:0000313" key="1">
    <source>
        <dbReference type="EnsemblMetazoa" id="MESCA010901-PA"/>
    </source>
</evidence>
<dbReference type="EnsemblMetazoa" id="MESCA010901-RA">
    <property type="protein sequence ID" value="MESCA010901-PA"/>
    <property type="gene ID" value="MESCA010901"/>
</dbReference>
<reference evidence="2" key="1">
    <citation type="submission" date="2013-02" db="EMBL/GenBank/DDBJ databases">
        <authorList>
            <person name="Hughes D."/>
        </authorList>
    </citation>
    <scope>NUCLEOTIDE SEQUENCE</scope>
    <source>
        <strain>Durham</strain>
        <strain evidence="2">NC isolate 2 -- Noor lab</strain>
    </source>
</reference>
<organism evidence="1 2">
    <name type="scientific">Megaselia scalaris</name>
    <name type="common">Humpbacked fly</name>
    <name type="synonym">Phora scalaris</name>
    <dbReference type="NCBI Taxonomy" id="36166"/>
    <lineage>
        <taxon>Eukaryota</taxon>
        <taxon>Metazoa</taxon>
        <taxon>Ecdysozoa</taxon>
        <taxon>Arthropoda</taxon>
        <taxon>Hexapoda</taxon>
        <taxon>Insecta</taxon>
        <taxon>Pterygota</taxon>
        <taxon>Neoptera</taxon>
        <taxon>Endopterygota</taxon>
        <taxon>Diptera</taxon>
        <taxon>Brachycera</taxon>
        <taxon>Muscomorpha</taxon>
        <taxon>Platypezoidea</taxon>
        <taxon>Phoridae</taxon>
        <taxon>Megaseliini</taxon>
        <taxon>Megaselia</taxon>
    </lineage>
</organism>
<proteinExistence type="predicted"/>
<sequence>MKRKKGNGQRRKRKNV</sequence>
<evidence type="ECO:0000313" key="2">
    <source>
        <dbReference type="Proteomes" id="UP000015102"/>
    </source>
</evidence>
<keyword evidence="2" id="KW-1185">Reference proteome</keyword>
<name>T1H3R6_MEGSC</name>
<dbReference type="Proteomes" id="UP000015102">
    <property type="component" value="Unassembled WGS sequence"/>
</dbReference>
<protein>
    <submittedName>
        <fullName evidence="1">Uncharacterized protein</fullName>
    </submittedName>
</protein>
<dbReference type="AlphaFoldDB" id="T1H3R6"/>